<evidence type="ECO:0000256" key="3">
    <source>
        <dbReference type="ARBA" id="ARBA00022692"/>
    </source>
</evidence>
<evidence type="ECO:0000256" key="5">
    <source>
        <dbReference type="ARBA" id="ARBA00023002"/>
    </source>
</evidence>
<keyword evidence="6" id="KW-0843">Virulence</keyword>
<comment type="similarity">
    <text evidence="9">Belongs to the ustYa family.</text>
</comment>
<dbReference type="Proteomes" id="UP000008181">
    <property type="component" value="Chromosome 4"/>
</dbReference>
<dbReference type="InterPro" id="IPR021765">
    <property type="entry name" value="UstYa-like"/>
</dbReference>
<evidence type="ECO:0000256" key="7">
    <source>
        <dbReference type="ARBA" id="ARBA00023136"/>
    </source>
</evidence>
<name>G2R9F0_THETT</name>
<accession>G2R9F0</accession>
<evidence type="ECO:0000256" key="2">
    <source>
        <dbReference type="ARBA" id="ARBA00004685"/>
    </source>
</evidence>
<evidence type="ECO:0000313" key="10">
    <source>
        <dbReference type="EMBL" id="AEO68691.1"/>
    </source>
</evidence>
<keyword evidence="4" id="KW-1133">Transmembrane helix</keyword>
<gene>
    <name evidence="10" type="ORF">THITE_2053249</name>
</gene>
<protein>
    <submittedName>
        <fullName evidence="10">Uncharacterized protein</fullName>
    </submittedName>
</protein>
<keyword evidence="3" id="KW-0812">Transmembrane</keyword>
<sequence length="146" mass="16215">MTNLTSTLGVENAWRSYETTAFVHVPDPQAYSLRPNKGVVAGTENVYMLSVHHQLHCLKQLHLDFVRSLGATARNSTALGGRDMQDLKHVEHCFEYLRQAIVCAGDATLEGPDPGRSSLTGIGVVHRCRAWDGPRGLETWRRAHQP</sequence>
<evidence type="ECO:0000313" key="11">
    <source>
        <dbReference type="Proteomes" id="UP000008181"/>
    </source>
</evidence>
<comment type="subcellular location">
    <subcellularLocation>
        <location evidence="1">Membrane</location>
        <topology evidence="1">Single-pass membrane protein</topology>
    </subcellularLocation>
</comment>
<dbReference type="PANTHER" id="PTHR33365:SF11">
    <property type="entry name" value="TAT PATHWAY SIGNAL SEQUENCE"/>
    <property type="match status" value="1"/>
</dbReference>
<evidence type="ECO:0000256" key="8">
    <source>
        <dbReference type="ARBA" id="ARBA00023180"/>
    </source>
</evidence>
<evidence type="ECO:0000256" key="4">
    <source>
        <dbReference type="ARBA" id="ARBA00022989"/>
    </source>
</evidence>
<dbReference type="RefSeq" id="XP_003655027.1">
    <property type="nucleotide sequence ID" value="XM_003654979.1"/>
</dbReference>
<organism evidence="10 11">
    <name type="scientific">Thermothielavioides terrestris (strain ATCC 38088 / NRRL 8126)</name>
    <name type="common">Thielavia terrestris</name>
    <dbReference type="NCBI Taxonomy" id="578455"/>
    <lineage>
        <taxon>Eukaryota</taxon>
        <taxon>Fungi</taxon>
        <taxon>Dikarya</taxon>
        <taxon>Ascomycota</taxon>
        <taxon>Pezizomycotina</taxon>
        <taxon>Sordariomycetes</taxon>
        <taxon>Sordariomycetidae</taxon>
        <taxon>Sordariales</taxon>
        <taxon>Chaetomiaceae</taxon>
        <taxon>Thermothielavioides</taxon>
        <taxon>Thermothielavioides terrestris</taxon>
    </lineage>
</organism>
<dbReference type="OrthoDB" id="3687641at2759"/>
<comment type="pathway">
    <text evidence="2">Mycotoxin biosynthesis.</text>
</comment>
<evidence type="ECO:0000256" key="6">
    <source>
        <dbReference type="ARBA" id="ARBA00023026"/>
    </source>
</evidence>
<dbReference type="AlphaFoldDB" id="G2R9F0"/>
<evidence type="ECO:0000256" key="1">
    <source>
        <dbReference type="ARBA" id="ARBA00004167"/>
    </source>
</evidence>
<dbReference type="GeneID" id="11524180"/>
<dbReference type="EMBL" id="CP003012">
    <property type="protein sequence ID" value="AEO68691.1"/>
    <property type="molecule type" value="Genomic_DNA"/>
</dbReference>
<dbReference type="GO" id="GO:0043386">
    <property type="term" value="P:mycotoxin biosynthetic process"/>
    <property type="evidence" value="ECO:0007669"/>
    <property type="project" value="InterPro"/>
</dbReference>
<keyword evidence="7" id="KW-0472">Membrane</keyword>
<keyword evidence="5" id="KW-0560">Oxidoreductase</keyword>
<proteinExistence type="inferred from homology"/>
<dbReference type="GO" id="GO:0016020">
    <property type="term" value="C:membrane"/>
    <property type="evidence" value="ECO:0007669"/>
    <property type="project" value="UniProtKB-SubCell"/>
</dbReference>
<keyword evidence="11" id="KW-1185">Reference proteome</keyword>
<dbReference type="eggNOG" id="ENOG502SPCZ">
    <property type="taxonomic scope" value="Eukaryota"/>
</dbReference>
<evidence type="ECO:0000256" key="9">
    <source>
        <dbReference type="ARBA" id="ARBA00035112"/>
    </source>
</evidence>
<keyword evidence="8" id="KW-0325">Glycoprotein</keyword>
<dbReference type="Pfam" id="PF11807">
    <property type="entry name" value="UstYa"/>
    <property type="match status" value="1"/>
</dbReference>
<dbReference type="HOGENOM" id="CLU_042941_4_4_1"/>
<dbReference type="PANTHER" id="PTHR33365">
    <property type="entry name" value="YALI0B05434P"/>
    <property type="match status" value="1"/>
</dbReference>
<dbReference type="GO" id="GO:0016491">
    <property type="term" value="F:oxidoreductase activity"/>
    <property type="evidence" value="ECO:0007669"/>
    <property type="project" value="UniProtKB-KW"/>
</dbReference>
<reference evidence="10 11" key="1">
    <citation type="journal article" date="2011" name="Nat. Biotechnol.">
        <title>Comparative genomic analysis of the thermophilic biomass-degrading fungi Myceliophthora thermophila and Thielavia terrestris.</title>
        <authorList>
            <person name="Berka R.M."/>
            <person name="Grigoriev I.V."/>
            <person name="Otillar R."/>
            <person name="Salamov A."/>
            <person name="Grimwood J."/>
            <person name="Reid I."/>
            <person name="Ishmael N."/>
            <person name="John T."/>
            <person name="Darmond C."/>
            <person name="Moisan M.-C."/>
            <person name="Henrissat B."/>
            <person name="Coutinho P.M."/>
            <person name="Lombard V."/>
            <person name="Natvig D.O."/>
            <person name="Lindquist E."/>
            <person name="Schmutz J."/>
            <person name="Lucas S."/>
            <person name="Harris P."/>
            <person name="Powlowski J."/>
            <person name="Bellemare A."/>
            <person name="Taylor D."/>
            <person name="Butler G."/>
            <person name="de Vries R.P."/>
            <person name="Allijn I.E."/>
            <person name="van den Brink J."/>
            <person name="Ushinsky S."/>
            <person name="Storms R."/>
            <person name="Powell A.J."/>
            <person name="Paulsen I.T."/>
            <person name="Elbourne L.D.H."/>
            <person name="Baker S.E."/>
            <person name="Magnuson J."/>
            <person name="LaBoissiere S."/>
            <person name="Clutterbuck A.J."/>
            <person name="Martinez D."/>
            <person name="Wogulis M."/>
            <person name="de Leon A.L."/>
            <person name="Rey M.W."/>
            <person name="Tsang A."/>
        </authorList>
    </citation>
    <scope>NUCLEOTIDE SEQUENCE [LARGE SCALE GENOMIC DNA]</scope>
    <source>
        <strain evidence="11">ATCC 38088 / NRRL 8126</strain>
    </source>
</reference>
<dbReference type="KEGG" id="ttt:THITE_2053249"/>